<dbReference type="STRING" id="2052828.ATO67_18145"/>
<comment type="caution">
    <text evidence="1">The sequence shown here is derived from an EMBL/GenBank/DDBJ whole genome shotgun (WGS) entry which is preliminary data.</text>
</comment>
<reference evidence="1 2" key="1">
    <citation type="submission" date="2015-11" db="EMBL/GenBank/DDBJ databases">
        <title>Draft genome sequence of Agrobacterium sp. R89-1.</title>
        <authorList>
            <person name="Zahradnik J."/>
            <person name="Kyslikova E."/>
            <person name="Palyzova A."/>
            <person name="Kyslik P."/>
        </authorList>
    </citation>
    <scope>NUCLEOTIDE SEQUENCE [LARGE SCALE GENOMIC DNA]</scope>
    <source>
        <strain evidence="1 2">R89-1</strain>
    </source>
</reference>
<name>A0A135P822_9HYPH</name>
<accession>A0A135P822</accession>
<dbReference type="Pfam" id="PF05621">
    <property type="entry name" value="TniB"/>
    <property type="match status" value="1"/>
</dbReference>
<dbReference type="Proteomes" id="UP000070498">
    <property type="component" value="Unassembled WGS sequence"/>
</dbReference>
<dbReference type="InterPro" id="IPR008868">
    <property type="entry name" value="TniB"/>
</dbReference>
<proteinExistence type="predicted"/>
<organism evidence="1 2">
    <name type="scientific">Agrobacterium bohemicum</name>
    <dbReference type="NCBI Taxonomy" id="2052828"/>
    <lineage>
        <taxon>Bacteria</taxon>
        <taxon>Pseudomonadati</taxon>
        <taxon>Pseudomonadota</taxon>
        <taxon>Alphaproteobacteria</taxon>
        <taxon>Hyphomicrobiales</taxon>
        <taxon>Rhizobiaceae</taxon>
        <taxon>Rhizobium/Agrobacterium group</taxon>
        <taxon>Agrobacterium</taxon>
    </lineage>
</organism>
<gene>
    <name evidence="1" type="ORF">ATO67_18145</name>
</gene>
<evidence type="ECO:0000313" key="2">
    <source>
        <dbReference type="Proteomes" id="UP000070498"/>
    </source>
</evidence>
<dbReference type="Gene3D" id="3.40.50.300">
    <property type="entry name" value="P-loop containing nucleotide triphosphate hydrolases"/>
    <property type="match status" value="1"/>
</dbReference>
<dbReference type="AlphaFoldDB" id="A0A135P822"/>
<dbReference type="RefSeq" id="WP_067652535.1">
    <property type="nucleotide sequence ID" value="NZ_KQ961034.1"/>
</dbReference>
<dbReference type="InterPro" id="IPR027417">
    <property type="entry name" value="P-loop_NTPase"/>
</dbReference>
<dbReference type="SUPFAM" id="SSF52540">
    <property type="entry name" value="P-loop containing nucleoside triphosphate hydrolases"/>
    <property type="match status" value="1"/>
</dbReference>
<protein>
    <submittedName>
        <fullName evidence="1">Transposase</fullName>
    </submittedName>
</protein>
<keyword evidence="2" id="KW-1185">Reference proteome</keyword>
<dbReference type="EMBL" id="LNUW01000004">
    <property type="protein sequence ID" value="KXG87571.1"/>
    <property type="molecule type" value="Genomic_DNA"/>
</dbReference>
<sequence length="328" mass="36493">MVAMNIGVEDNGGKKPDVYDYIENPGDKMLMPLLREMVDNVELCRRGVGSRRRALFLLGGSGTGKSTALEHHFLHMPEFQPQVNEYGEEVRPLLSLEAPKPCGPKDFAVAILDAIGVPSKARQTEAELYATVKTQFRERGIIYLHVDEAQHLRRHTSSKAILDVQDRIKSLMQIADWPLHLIFSGVPDLADLLKGGDGQVKNRSMIMRFVPLSLPKNRADIQRILTDIVEAKFGLVLPDELRTDDFLGRLCWANSGCFGEIVTAIQGACSLARSKGKDTVDLRAFVFNYSRTSGCLPSDNIYAAARWSEIDPANSVADLWTPEKKGRE</sequence>
<evidence type="ECO:0000313" key="1">
    <source>
        <dbReference type="EMBL" id="KXG87571.1"/>
    </source>
</evidence>